<dbReference type="InterPro" id="IPR051184">
    <property type="entry name" value="Tyrosine-phos_adapter"/>
</dbReference>
<dbReference type="SUPFAM" id="SSF55550">
    <property type="entry name" value="SH2 domain"/>
    <property type="match status" value="1"/>
</dbReference>
<feature type="domain" description="SH2" evidence="4">
    <location>
        <begin position="268"/>
        <end position="363"/>
    </location>
</feature>
<dbReference type="InterPro" id="IPR000980">
    <property type="entry name" value="SH2"/>
</dbReference>
<keyword evidence="5" id="KW-1185">Reference proteome</keyword>
<dbReference type="STRING" id="6313.A0A0K0DI92"/>
<dbReference type="GO" id="GO:0016477">
    <property type="term" value="P:cell migration"/>
    <property type="evidence" value="ECO:0007669"/>
    <property type="project" value="TreeGrafter"/>
</dbReference>
<dbReference type="PANTHER" id="PTHR19969:SF5">
    <property type="entry name" value="CRK-LIKE PROTEIN"/>
    <property type="match status" value="1"/>
</dbReference>
<evidence type="ECO:0000256" key="2">
    <source>
        <dbReference type="PROSITE-ProRule" id="PRU00191"/>
    </source>
</evidence>
<feature type="region of interest" description="Disordered" evidence="3">
    <location>
        <begin position="1"/>
        <end position="63"/>
    </location>
</feature>
<dbReference type="Gene3D" id="3.30.505.10">
    <property type="entry name" value="SH2 domain"/>
    <property type="match status" value="1"/>
</dbReference>
<dbReference type="InterPro" id="IPR036860">
    <property type="entry name" value="SH2_dom_sf"/>
</dbReference>
<evidence type="ECO:0000313" key="6">
    <source>
        <dbReference type="WBParaSite" id="ACAC_0001099101-mRNA-1"/>
    </source>
</evidence>
<accession>A0A0K0DI92</accession>
<name>A0A0K0DI92_ANGCA</name>
<sequence length="387" mass="43531">MAISVPCDADPPQVSQTRTTQPQNDSDSNTLPLSNQEPVTTTPIAKPRTIRSMSGADRKPVPPVRKLLPVPSLVNVRNNQPIRQPINVIIDVNNSLWRNIRIQDMDENLLNGDYSITIAEQQQQSSNANNNASPCQRTRFLSWCSYRQCSEDRSECENDPINVLVEDITHCKATLHDVDASSSYESDEAIFNLDQSIMRMGPEWVVPQEYSSSPIVQELAESCEERPKPPLISQYASSLAVATPVAKISRQEKKVSILEQIVRSHPIWYLQHIGRPTATHLLRQMEPGNFIVRASSKKGCMAISVRLPDEHDMKTEHYIVEYGETGSAIRLESSPYSFRSLPLLIEHYCSHSEELQVRLRLPTAVMLCRTTKELQSVALLGQGEHVI</sequence>
<dbReference type="CDD" id="cd00173">
    <property type="entry name" value="SH2"/>
    <property type="match status" value="1"/>
</dbReference>
<evidence type="ECO:0000259" key="4">
    <source>
        <dbReference type="PROSITE" id="PS50001"/>
    </source>
</evidence>
<proteinExistence type="predicted"/>
<protein>
    <submittedName>
        <fullName evidence="6">SH2 domain-containing protein</fullName>
    </submittedName>
</protein>
<dbReference type="GO" id="GO:0007167">
    <property type="term" value="P:enzyme-linked receptor protein signaling pathway"/>
    <property type="evidence" value="ECO:0007669"/>
    <property type="project" value="TreeGrafter"/>
</dbReference>
<reference evidence="6" key="2">
    <citation type="submission" date="2017-02" db="UniProtKB">
        <authorList>
            <consortium name="WormBaseParasite"/>
        </authorList>
    </citation>
    <scope>IDENTIFICATION</scope>
</reference>
<dbReference type="GO" id="GO:0035591">
    <property type="term" value="F:signaling adaptor activity"/>
    <property type="evidence" value="ECO:0007669"/>
    <property type="project" value="TreeGrafter"/>
</dbReference>
<dbReference type="WBParaSite" id="ACAC_0001099101-mRNA-1">
    <property type="protein sequence ID" value="ACAC_0001099101-mRNA-1"/>
    <property type="gene ID" value="ACAC_0001099101"/>
</dbReference>
<feature type="compositionally biased region" description="Polar residues" evidence="3">
    <location>
        <begin position="13"/>
        <end position="43"/>
    </location>
</feature>
<dbReference type="Proteomes" id="UP000035642">
    <property type="component" value="Unassembled WGS sequence"/>
</dbReference>
<dbReference type="AlphaFoldDB" id="A0A0K0DI92"/>
<dbReference type="PROSITE" id="PS50001">
    <property type="entry name" value="SH2"/>
    <property type="match status" value="1"/>
</dbReference>
<reference evidence="5" key="1">
    <citation type="submission" date="2012-09" db="EMBL/GenBank/DDBJ databases">
        <authorList>
            <person name="Martin A.A."/>
        </authorList>
    </citation>
    <scope>NUCLEOTIDE SEQUENCE</scope>
</reference>
<dbReference type="SMART" id="SM00252">
    <property type="entry name" value="SH2"/>
    <property type="match status" value="1"/>
</dbReference>
<dbReference type="PRINTS" id="PR00401">
    <property type="entry name" value="SH2DOMAIN"/>
</dbReference>
<dbReference type="GO" id="GO:0005737">
    <property type="term" value="C:cytoplasm"/>
    <property type="evidence" value="ECO:0007669"/>
    <property type="project" value="TreeGrafter"/>
</dbReference>
<dbReference type="GO" id="GO:0030971">
    <property type="term" value="F:receptor tyrosine kinase binding"/>
    <property type="evidence" value="ECO:0007669"/>
    <property type="project" value="TreeGrafter"/>
</dbReference>
<dbReference type="PANTHER" id="PTHR19969">
    <property type="entry name" value="SH2-SH3 ADAPTOR PROTEIN-RELATED"/>
    <property type="match status" value="1"/>
</dbReference>
<evidence type="ECO:0000256" key="3">
    <source>
        <dbReference type="SAM" id="MobiDB-lite"/>
    </source>
</evidence>
<evidence type="ECO:0000256" key="1">
    <source>
        <dbReference type="ARBA" id="ARBA00022999"/>
    </source>
</evidence>
<dbReference type="Pfam" id="PF00017">
    <property type="entry name" value="SH2"/>
    <property type="match status" value="1"/>
</dbReference>
<keyword evidence="1 2" id="KW-0727">SH2 domain</keyword>
<evidence type="ECO:0000313" key="5">
    <source>
        <dbReference type="Proteomes" id="UP000035642"/>
    </source>
</evidence>
<organism evidence="5 6">
    <name type="scientific">Angiostrongylus cantonensis</name>
    <name type="common">Rat lungworm</name>
    <dbReference type="NCBI Taxonomy" id="6313"/>
    <lineage>
        <taxon>Eukaryota</taxon>
        <taxon>Metazoa</taxon>
        <taxon>Ecdysozoa</taxon>
        <taxon>Nematoda</taxon>
        <taxon>Chromadorea</taxon>
        <taxon>Rhabditida</taxon>
        <taxon>Rhabditina</taxon>
        <taxon>Rhabditomorpha</taxon>
        <taxon>Strongyloidea</taxon>
        <taxon>Metastrongylidae</taxon>
        <taxon>Angiostrongylus</taxon>
    </lineage>
</organism>